<sequence length="71" mass="7860">MEVHGCLEEKFRLGDQRRVGLDSGQAIIDANGQWDLILIHEDHGDGEWTVRGLGVVVSFIELYGANAYFAA</sequence>
<dbReference type="Proteomes" id="UP001062846">
    <property type="component" value="Chromosome 6"/>
</dbReference>
<reference evidence="1" key="1">
    <citation type="submission" date="2022-02" db="EMBL/GenBank/DDBJ databases">
        <title>Plant Genome Project.</title>
        <authorList>
            <person name="Zhang R.-G."/>
        </authorList>
    </citation>
    <scope>NUCLEOTIDE SEQUENCE</scope>
    <source>
        <strain evidence="1">AT1</strain>
    </source>
</reference>
<protein>
    <submittedName>
        <fullName evidence="1">Uncharacterized protein</fullName>
    </submittedName>
</protein>
<dbReference type="EMBL" id="CM046393">
    <property type="protein sequence ID" value="KAI8550060.1"/>
    <property type="molecule type" value="Genomic_DNA"/>
</dbReference>
<keyword evidence="2" id="KW-1185">Reference proteome</keyword>
<gene>
    <name evidence="1" type="ORF">RHMOL_Rhmol06G0074900</name>
</gene>
<proteinExistence type="predicted"/>
<organism evidence="1 2">
    <name type="scientific">Rhododendron molle</name>
    <name type="common">Chinese azalea</name>
    <name type="synonym">Azalea mollis</name>
    <dbReference type="NCBI Taxonomy" id="49168"/>
    <lineage>
        <taxon>Eukaryota</taxon>
        <taxon>Viridiplantae</taxon>
        <taxon>Streptophyta</taxon>
        <taxon>Embryophyta</taxon>
        <taxon>Tracheophyta</taxon>
        <taxon>Spermatophyta</taxon>
        <taxon>Magnoliopsida</taxon>
        <taxon>eudicotyledons</taxon>
        <taxon>Gunneridae</taxon>
        <taxon>Pentapetalae</taxon>
        <taxon>asterids</taxon>
        <taxon>Ericales</taxon>
        <taxon>Ericaceae</taxon>
        <taxon>Ericoideae</taxon>
        <taxon>Rhodoreae</taxon>
        <taxon>Rhododendron</taxon>
    </lineage>
</organism>
<accession>A0ACC0NA53</accession>
<comment type="caution">
    <text evidence="1">The sequence shown here is derived from an EMBL/GenBank/DDBJ whole genome shotgun (WGS) entry which is preliminary data.</text>
</comment>
<name>A0ACC0NA53_RHOML</name>
<evidence type="ECO:0000313" key="1">
    <source>
        <dbReference type="EMBL" id="KAI8550060.1"/>
    </source>
</evidence>
<evidence type="ECO:0000313" key="2">
    <source>
        <dbReference type="Proteomes" id="UP001062846"/>
    </source>
</evidence>